<dbReference type="AlphaFoldDB" id="A0A7Y7ZFI9"/>
<accession>A0A7Y7ZFI9</accession>
<dbReference type="Gene3D" id="3.40.50.1820">
    <property type="entry name" value="alpha/beta hydrolase"/>
    <property type="match status" value="1"/>
</dbReference>
<proteinExistence type="predicted"/>
<gene>
    <name evidence="1" type="ORF">HX798_27810</name>
</gene>
<protein>
    <submittedName>
        <fullName evidence="1">Alpha/beta hydrolase</fullName>
    </submittedName>
</protein>
<dbReference type="InterPro" id="IPR029058">
    <property type="entry name" value="AB_hydrolase_fold"/>
</dbReference>
<dbReference type="EMBL" id="JACARV010000119">
    <property type="protein sequence ID" value="NWC84061.1"/>
    <property type="molecule type" value="Genomic_DNA"/>
</dbReference>
<comment type="caution">
    <text evidence="1">The sequence shown here is derived from an EMBL/GenBank/DDBJ whole genome shotgun (WGS) entry which is preliminary data.</text>
</comment>
<sequence>MSRHIVIVHGWSDDGKAFKKLASEIAKWSQEPPVQINIADWISLHNNVTYADIAVAMKRAWEKLKLPTESRSVDVVTHSTGALVVREWMTRFYKHDTVPILHFLMLAPANFGSPLAHKGRSFIGRAYKGWGNFTTPTGTQILKGLELGSPYTVELAKKDLFSQEAWYGAGRILATVLVGNVGYDGVRAIANEDGGDGTVRISTANLNCALLQLTLDSNQQVYKEGWRLIESRGDIAFGIMDQENHSTIALKDGGPYNPNTLGLIKRALMVSDQDFPGSNNTFSWQDEIHAADPFVEGRSPRYLNLVTHASDNVGHDISDYFIELYRKINTDKAFEKEIYEDVFKTVHAYEDNEAYRSLYISIKDLTNIVGRYTVDTLYLSLSAEPVFEPPRMPVGYRSINAATADGLPIAKDEIKNYFKAHRTLITEVVLERQIDDAVFKLK</sequence>
<dbReference type="GO" id="GO:0016787">
    <property type="term" value="F:hydrolase activity"/>
    <property type="evidence" value="ECO:0007669"/>
    <property type="project" value="UniProtKB-KW"/>
</dbReference>
<keyword evidence="1" id="KW-0378">Hydrolase</keyword>
<dbReference type="Proteomes" id="UP000542695">
    <property type="component" value="Unassembled WGS sequence"/>
</dbReference>
<reference evidence="1 2" key="1">
    <citation type="submission" date="2020-04" db="EMBL/GenBank/DDBJ databases">
        <title>Molecular characterization of pseudomonads from Agaricus bisporus reveal novel blotch 2 pathogens in Western Europe.</title>
        <authorList>
            <person name="Taparia T."/>
            <person name="Krijger M."/>
            <person name="Haynes E."/>
            <person name="Elpinstone J.G."/>
            <person name="Noble R."/>
            <person name="Van Der Wolf J."/>
        </authorList>
    </citation>
    <scope>NUCLEOTIDE SEQUENCE [LARGE SCALE GENOMIC DNA]</scope>
    <source>
        <strain evidence="1 2">P7765</strain>
    </source>
</reference>
<evidence type="ECO:0000313" key="2">
    <source>
        <dbReference type="Proteomes" id="UP000542695"/>
    </source>
</evidence>
<organism evidence="1 2">
    <name type="scientific">Pseudomonas putida</name>
    <name type="common">Arthrobacter siderocapsulatus</name>
    <dbReference type="NCBI Taxonomy" id="303"/>
    <lineage>
        <taxon>Bacteria</taxon>
        <taxon>Pseudomonadati</taxon>
        <taxon>Pseudomonadota</taxon>
        <taxon>Gammaproteobacteria</taxon>
        <taxon>Pseudomonadales</taxon>
        <taxon>Pseudomonadaceae</taxon>
        <taxon>Pseudomonas</taxon>
    </lineage>
</organism>
<name>A0A7Y7ZFI9_PSEPU</name>
<evidence type="ECO:0000313" key="1">
    <source>
        <dbReference type="EMBL" id="NWC84061.1"/>
    </source>
</evidence>
<dbReference type="SUPFAM" id="SSF53474">
    <property type="entry name" value="alpha/beta-Hydrolases"/>
    <property type="match status" value="1"/>
</dbReference>